<dbReference type="AlphaFoldDB" id="A0AAU9IX56"/>
<dbReference type="EMBL" id="CAJZBQ010000021">
    <property type="protein sequence ID" value="CAG9318620.1"/>
    <property type="molecule type" value="Genomic_DNA"/>
</dbReference>
<organism evidence="1 2">
    <name type="scientific">Blepharisma stoltei</name>
    <dbReference type="NCBI Taxonomy" id="1481888"/>
    <lineage>
        <taxon>Eukaryota</taxon>
        <taxon>Sar</taxon>
        <taxon>Alveolata</taxon>
        <taxon>Ciliophora</taxon>
        <taxon>Postciliodesmatophora</taxon>
        <taxon>Heterotrichea</taxon>
        <taxon>Heterotrichida</taxon>
        <taxon>Blepharismidae</taxon>
        <taxon>Blepharisma</taxon>
    </lineage>
</organism>
<dbReference type="CDD" id="cd19757">
    <property type="entry name" value="Bbox1"/>
    <property type="match status" value="1"/>
</dbReference>
<proteinExistence type="predicted"/>
<gene>
    <name evidence="1" type="ORF">BSTOLATCC_MIC21994</name>
</gene>
<evidence type="ECO:0000313" key="1">
    <source>
        <dbReference type="EMBL" id="CAG9318620.1"/>
    </source>
</evidence>
<reference evidence="1" key="1">
    <citation type="submission" date="2021-09" db="EMBL/GenBank/DDBJ databases">
        <authorList>
            <consortium name="AG Swart"/>
            <person name="Singh M."/>
            <person name="Singh A."/>
            <person name="Seah K."/>
            <person name="Emmerich C."/>
        </authorList>
    </citation>
    <scope>NUCLEOTIDE SEQUENCE</scope>
    <source>
        <strain evidence="1">ATCC30299</strain>
    </source>
</reference>
<evidence type="ECO:0000313" key="2">
    <source>
        <dbReference type="Proteomes" id="UP001162131"/>
    </source>
</evidence>
<keyword evidence="2" id="KW-1185">Reference proteome</keyword>
<name>A0AAU9IX56_9CILI</name>
<dbReference type="Proteomes" id="UP001162131">
    <property type="component" value="Unassembled WGS sequence"/>
</dbReference>
<comment type="caution">
    <text evidence="1">The sequence shown here is derived from an EMBL/GenBank/DDBJ whole genome shotgun (WGS) entry which is preliminary data.</text>
</comment>
<protein>
    <submittedName>
        <fullName evidence="1">Uncharacterized protein</fullName>
    </submittedName>
</protein>
<accession>A0AAU9IX56</accession>
<sequence length="286" mass="33801">MRNLCSINYMASPITSQEEHIIDNIFMNNEELAVDCTECKKRPSIQKCSCDKYLCSFCARNHWKIMNEIIQVDHYFSKGQSQFPHPIPINREIESLNIILGNTLSLCSDVKSLYESMKNQKGNLLYQLGKAAASNQIKELSEKMKKIENYETIIADFYHSSFKQNLYILRNYCITIIKISRIQFSIIKEKFAINNAYYKAEDIKYAIDIRLGDFNKIENLTNWFENLDLEVMMTTLRTFVIMKNKFNEQFKQEKVNKIIELFNRSEVEIDQYQQMIIDGMYRKINN</sequence>